<organism evidence="3 4">
    <name type="scientific">Tanacetum coccineum</name>
    <dbReference type="NCBI Taxonomy" id="301880"/>
    <lineage>
        <taxon>Eukaryota</taxon>
        <taxon>Viridiplantae</taxon>
        <taxon>Streptophyta</taxon>
        <taxon>Embryophyta</taxon>
        <taxon>Tracheophyta</taxon>
        <taxon>Spermatophyta</taxon>
        <taxon>Magnoliopsida</taxon>
        <taxon>eudicotyledons</taxon>
        <taxon>Gunneridae</taxon>
        <taxon>Pentapetalae</taxon>
        <taxon>asterids</taxon>
        <taxon>campanulids</taxon>
        <taxon>Asterales</taxon>
        <taxon>Asteraceae</taxon>
        <taxon>Asteroideae</taxon>
        <taxon>Anthemideae</taxon>
        <taxon>Anthemidinae</taxon>
        <taxon>Tanacetum</taxon>
    </lineage>
</organism>
<feature type="compositionally biased region" description="Polar residues" evidence="1">
    <location>
        <begin position="151"/>
        <end position="161"/>
    </location>
</feature>
<feature type="compositionally biased region" description="Acidic residues" evidence="1">
    <location>
        <begin position="319"/>
        <end position="331"/>
    </location>
</feature>
<feature type="domain" description="GAG-pre-integrase" evidence="2">
    <location>
        <begin position="37"/>
        <end position="107"/>
    </location>
</feature>
<feature type="region of interest" description="Disordered" evidence="1">
    <location>
        <begin position="143"/>
        <end position="213"/>
    </location>
</feature>
<dbReference type="Proteomes" id="UP001151760">
    <property type="component" value="Unassembled WGS sequence"/>
</dbReference>
<sequence>MDAACESSSASEAMKRPDMIPPLNQLRMQLNYKDDIYEIDLSLSNTNDSSMYAISNKRAKLDLDFTLLWHCRLGHISKKRIEKLQYDGLLNSTDIKSSEKCVSYRHGIAKEVGKTIGEQLWGKGLAGKEILKEQSISLKSGNFGPSILKPTRSTMLSPLEQNHQKQKTNYKKKANEPVTPSTSKTAPASKGSQLKSPVKVAKTDKKKQPATMQKTKGLVVLSEVALTEAEQTKLATKRSKTPFHSSYTSGLGAGVRPEVPNVPKYTSESEEESWTFSQDNEDDAEESNVNDDSEETESDNDGDNLTHPNLSTYKANDQEEKEVEANDDEVSSDQRVSTPPEYELTKEEKENKEGDDKDKEGEQKQDDKDDLYRDVNINLERNDAEMTDAQANKDTKDAHFINPSPDIKTPSSDTTIPQPPFPIIQPLQQTPETTTTTTTTTNLIMTLLDIPNFASLFWFEQRVSALETEMSEFKQTNQFTNVVSFILDFIDNYLASKMKEPVDVAVQL</sequence>
<name>A0ABQ5G7Q4_9ASTR</name>
<protein>
    <submittedName>
        <fullName evidence="3">E-beta-farnesene synthase</fullName>
    </submittedName>
</protein>
<accession>A0ABQ5G7Q4</accession>
<dbReference type="EMBL" id="BQNB010018139">
    <property type="protein sequence ID" value="GJT71089.1"/>
    <property type="molecule type" value="Genomic_DNA"/>
</dbReference>
<feature type="compositionally biased region" description="Acidic residues" evidence="1">
    <location>
        <begin position="268"/>
        <end position="302"/>
    </location>
</feature>
<evidence type="ECO:0000256" key="1">
    <source>
        <dbReference type="SAM" id="MobiDB-lite"/>
    </source>
</evidence>
<feature type="compositionally biased region" description="Polar residues" evidence="1">
    <location>
        <begin position="178"/>
        <end position="195"/>
    </location>
</feature>
<feature type="compositionally biased region" description="Basic and acidic residues" evidence="1">
    <location>
        <begin position="343"/>
        <end position="371"/>
    </location>
</feature>
<reference evidence="3" key="1">
    <citation type="journal article" date="2022" name="Int. J. Mol. Sci.">
        <title>Draft Genome of Tanacetum Coccineum: Genomic Comparison of Closely Related Tanacetum-Family Plants.</title>
        <authorList>
            <person name="Yamashiro T."/>
            <person name="Shiraishi A."/>
            <person name="Nakayama K."/>
            <person name="Satake H."/>
        </authorList>
    </citation>
    <scope>NUCLEOTIDE SEQUENCE</scope>
</reference>
<evidence type="ECO:0000313" key="4">
    <source>
        <dbReference type="Proteomes" id="UP001151760"/>
    </source>
</evidence>
<dbReference type="InterPro" id="IPR025724">
    <property type="entry name" value="GAG-pre-integrase_dom"/>
</dbReference>
<evidence type="ECO:0000259" key="2">
    <source>
        <dbReference type="Pfam" id="PF13976"/>
    </source>
</evidence>
<dbReference type="Pfam" id="PF13976">
    <property type="entry name" value="gag_pre-integrs"/>
    <property type="match status" value="1"/>
</dbReference>
<gene>
    <name evidence="3" type="ORF">Tco_1030375</name>
</gene>
<evidence type="ECO:0000313" key="3">
    <source>
        <dbReference type="EMBL" id="GJT71089.1"/>
    </source>
</evidence>
<proteinExistence type="predicted"/>
<keyword evidence="4" id="KW-1185">Reference proteome</keyword>
<feature type="region of interest" description="Disordered" evidence="1">
    <location>
        <begin position="231"/>
        <end position="371"/>
    </location>
</feature>
<reference evidence="3" key="2">
    <citation type="submission" date="2022-01" db="EMBL/GenBank/DDBJ databases">
        <authorList>
            <person name="Yamashiro T."/>
            <person name="Shiraishi A."/>
            <person name="Satake H."/>
            <person name="Nakayama K."/>
        </authorList>
    </citation>
    <scope>NUCLEOTIDE SEQUENCE</scope>
</reference>
<feature type="compositionally biased region" description="Polar residues" evidence="1">
    <location>
        <begin position="306"/>
        <end position="315"/>
    </location>
</feature>
<comment type="caution">
    <text evidence="3">The sequence shown here is derived from an EMBL/GenBank/DDBJ whole genome shotgun (WGS) entry which is preliminary data.</text>
</comment>